<sequence>MYGASTSNQRIESWWSIFRKQRSQFWIDFFGDLREKHLFNGCQEHMSLVRYCFLDLLQKELDDYRRLWNTHTIRPVRQSRCPSCKPEAMYHVPQRFHGRNCGFLTSSQMLDHLHSLLPPLATPRDELQPVFDEMQQQRGLTTPLQWECAVENYIILKDLAGL</sequence>
<dbReference type="PANTHER" id="PTHR46791:SF12">
    <property type="match status" value="1"/>
</dbReference>
<proteinExistence type="predicted"/>
<protein>
    <recommendedName>
        <fullName evidence="1">Integrase core domain-containing protein</fullName>
    </recommendedName>
</protein>
<feature type="domain" description="Integrase core" evidence="1">
    <location>
        <begin position="2"/>
        <end position="78"/>
    </location>
</feature>
<dbReference type="AlphaFoldDB" id="A0AAV2KRA3"/>
<reference evidence="2 3" key="1">
    <citation type="submission" date="2024-04" db="EMBL/GenBank/DDBJ databases">
        <authorList>
            <person name="Waldvogel A.-M."/>
            <person name="Schoenle A."/>
        </authorList>
    </citation>
    <scope>NUCLEOTIDE SEQUENCE [LARGE SCALE GENOMIC DNA]</scope>
</reference>
<dbReference type="InterPro" id="IPR058913">
    <property type="entry name" value="Integrase_dom_put"/>
</dbReference>
<keyword evidence="3" id="KW-1185">Reference proteome</keyword>
<dbReference type="Pfam" id="PF24764">
    <property type="entry name" value="rva_4"/>
    <property type="match status" value="1"/>
</dbReference>
<accession>A0AAV2KRA3</accession>
<organism evidence="2 3">
    <name type="scientific">Knipowitschia caucasica</name>
    <name type="common">Caucasian dwarf goby</name>
    <name type="synonym">Pomatoschistus caucasicus</name>
    <dbReference type="NCBI Taxonomy" id="637954"/>
    <lineage>
        <taxon>Eukaryota</taxon>
        <taxon>Metazoa</taxon>
        <taxon>Chordata</taxon>
        <taxon>Craniata</taxon>
        <taxon>Vertebrata</taxon>
        <taxon>Euteleostomi</taxon>
        <taxon>Actinopterygii</taxon>
        <taxon>Neopterygii</taxon>
        <taxon>Teleostei</taxon>
        <taxon>Neoteleostei</taxon>
        <taxon>Acanthomorphata</taxon>
        <taxon>Gobiaria</taxon>
        <taxon>Gobiiformes</taxon>
        <taxon>Gobioidei</taxon>
        <taxon>Gobiidae</taxon>
        <taxon>Gobiinae</taxon>
        <taxon>Knipowitschia</taxon>
    </lineage>
</organism>
<evidence type="ECO:0000313" key="3">
    <source>
        <dbReference type="Proteomes" id="UP001497482"/>
    </source>
</evidence>
<gene>
    <name evidence="2" type="ORF">KC01_LOCUS20551</name>
</gene>
<evidence type="ECO:0000259" key="1">
    <source>
        <dbReference type="Pfam" id="PF24764"/>
    </source>
</evidence>
<dbReference type="PANTHER" id="PTHR46791">
    <property type="entry name" value="EXPRESSED PROTEIN"/>
    <property type="match status" value="1"/>
</dbReference>
<dbReference type="EMBL" id="OZ035841">
    <property type="protein sequence ID" value="CAL1591143.1"/>
    <property type="molecule type" value="Genomic_DNA"/>
</dbReference>
<dbReference type="Proteomes" id="UP001497482">
    <property type="component" value="Chromosome 19"/>
</dbReference>
<evidence type="ECO:0000313" key="2">
    <source>
        <dbReference type="EMBL" id="CAL1591143.1"/>
    </source>
</evidence>
<name>A0AAV2KRA3_KNICA</name>